<dbReference type="PANTHER" id="PTHR47336">
    <property type="entry name" value="TRANSCRIPTION FACTOR HMS1-RELATED"/>
    <property type="match status" value="1"/>
</dbReference>
<protein>
    <recommendedName>
        <fullName evidence="2">BHLH domain-containing protein</fullName>
    </recommendedName>
</protein>
<accession>A0A9P0VX83</accession>
<dbReference type="InterPro" id="IPR052099">
    <property type="entry name" value="Regulatory_TF_Diverse"/>
</dbReference>
<name>A0A9P0VX83_9ASCO</name>
<feature type="region of interest" description="Disordered" evidence="1">
    <location>
        <begin position="19"/>
        <end position="59"/>
    </location>
</feature>
<proteinExistence type="predicted"/>
<keyword evidence="4" id="KW-1185">Reference proteome</keyword>
<feature type="compositionally biased region" description="Acidic residues" evidence="1">
    <location>
        <begin position="274"/>
        <end position="287"/>
    </location>
</feature>
<dbReference type="GO" id="GO:0046983">
    <property type="term" value="F:protein dimerization activity"/>
    <property type="evidence" value="ECO:0007669"/>
    <property type="project" value="InterPro"/>
</dbReference>
<feature type="domain" description="BHLH" evidence="2">
    <location>
        <begin position="232"/>
        <end position="326"/>
    </location>
</feature>
<evidence type="ECO:0000259" key="2">
    <source>
        <dbReference type="PROSITE" id="PS50888"/>
    </source>
</evidence>
<sequence length="359" mass="40399">MSFRINDYNAFLKSLYDRKGNQREDIEQRDMEFKEQGGEEENEQDSMRSSIGTGGVNLQQSSSIKNFPVDFDFGLFPPTTLDSPTEPIDMAEFALESSLPDQNFDLFSSIPKKPLFQQPQQQMQQSKRNPSQSQSQSHIQQQLMQNQAQESTLDSSQSMFSPMTSGVGELDTYYIKQEFDELEGSNIPTPPTRTWKSKSVAMSSREKYTPSASSFAANTMSPPLNSMSSRPRAKSSHNVIEQRYRNKINDRFTTLQNSVPTLRVISRRSSGRDDLEDGGEGDYEEDIGNSTGGDEGSDIDLEGLEPARKLSKGTILAKSVEYIKFLENKNSKLKLQQEELLSKARLLGLSIDEEDLCIS</sequence>
<evidence type="ECO:0000313" key="3">
    <source>
        <dbReference type="EMBL" id="CAH2351216.1"/>
    </source>
</evidence>
<comment type="caution">
    <text evidence="3">The sequence shown here is derived from an EMBL/GenBank/DDBJ whole genome shotgun (WGS) entry which is preliminary data.</text>
</comment>
<dbReference type="AlphaFoldDB" id="A0A9P0VX83"/>
<dbReference type="SMART" id="SM00353">
    <property type="entry name" value="HLH"/>
    <property type="match status" value="1"/>
</dbReference>
<feature type="compositionally biased region" description="Polar residues" evidence="1">
    <location>
        <begin position="211"/>
        <end position="229"/>
    </location>
</feature>
<feature type="compositionally biased region" description="Polar residues" evidence="1">
    <location>
        <begin position="47"/>
        <end position="59"/>
    </location>
</feature>
<organism evidence="3 4">
    <name type="scientific">[Candida] railenensis</name>
    <dbReference type="NCBI Taxonomy" id="45579"/>
    <lineage>
        <taxon>Eukaryota</taxon>
        <taxon>Fungi</taxon>
        <taxon>Dikarya</taxon>
        <taxon>Ascomycota</taxon>
        <taxon>Saccharomycotina</taxon>
        <taxon>Pichiomycetes</taxon>
        <taxon>Debaryomycetaceae</taxon>
        <taxon>Kurtzmaniella</taxon>
    </lineage>
</organism>
<feature type="compositionally biased region" description="Low complexity" evidence="1">
    <location>
        <begin position="117"/>
        <end position="147"/>
    </location>
</feature>
<feature type="region of interest" description="Disordered" evidence="1">
    <location>
        <begin position="116"/>
        <end position="162"/>
    </location>
</feature>
<dbReference type="InterPro" id="IPR036638">
    <property type="entry name" value="HLH_DNA-bd_sf"/>
</dbReference>
<dbReference type="PANTHER" id="PTHR47336:SF2">
    <property type="entry name" value="TRANSCRIPTION FACTOR HMS1-RELATED"/>
    <property type="match status" value="1"/>
</dbReference>
<dbReference type="Proteomes" id="UP000837801">
    <property type="component" value="Unassembled WGS sequence"/>
</dbReference>
<dbReference type="InterPro" id="IPR011598">
    <property type="entry name" value="bHLH_dom"/>
</dbReference>
<dbReference type="Pfam" id="PF00010">
    <property type="entry name" value="HLH"/>
    <property type="match status" value="1"/>
</dbReference>
<evidence type="ECO:0000313" key="4">
    <source>
        <dbReference type="Proteomes" id="UP000837801"/>
    </source>
</evidence>
<feature type="compositionally biased region" description="Basic and acidic residues" evidence="1">
    <location>
        <begin position="19"/>
        <end position="37"/>
    </location>
</feature>
<dbReference type="PROSITE" id="PS50888">
    <property type="entry name" value="BHLH"/>
    <property type="match status" value="1"/>
</dbReference>
<feature type="region of interest" description="Disordered" evidence="1">
    <location>
        <begin position="265"/>
        <end position="298"/>
    </location>
</feature>
<reference evidence="3" key="1">
    <citation type="submission" date="2022-03" db="EMBL/GenBank/DDBJ databases">
        <authorList>
            <person name="Legras J.-L."/>
            <person name="Devillers H."/>
            <person name="Grondin C."/>
        </authorList>
    </citation>
    <scope>NUCLEOTIDE SEQUENCE</scope>
    <source>
        <strain evidence="3">CLIB 1423</strain>
    </source>
</reference>
<dbReference type="OrthoDB" id="2133190at2759"/>
<dbReference type="Gene3D" id="4.10.280.10">
    <property type="entry name" value="Helix-loop-helix DNA-binding domain"/>
    <property type="match status" value="1"/>
</dbReference>
<feature type="region of interest" description="Disordered" evidence="1">
    <location>
        <begin position="211"/>
        <end position="237"/>
    </location>
</feature>
<feature type="compositionally biased region" description="Polar residues" evidence="1">
    <location>
        <begin position="148"/>
        <end position="162"/>
    </location>
</feature>
<dbReference type="EMBL" id="CAKXYY010000003">
    <property type="protein sequence ID" value="CAH2351216.1"/>
    <property type="molecule type" value="Genomic_DNA"/>
</dbReference>
<dbReference type="SUPFAM" id="SSF47459">
    <property type="entry name" value="HLH, helix-loop-helix DNA-binding domain"/>
    <property type="match status" value="1"/>
</dbReference>
<evidence type="ECO:0000256" key="1">
    <source>
        <dbReference type="SAM" id="MobiDB-lite"/>
    </source>
</evidence>
<gene>
    <name evidence="3" type="ORF">CLIB1423_03S01288</name>
</gene>